<dbReference type="EMBL" id="OU895880">
    <property type="protein sequence ID" value="CAG9811925.1"/>
    <property type="molecule type" value="Genomic_DNA"/>
</dbReference>
<reference evidence="2" key="1">
    <citation type="submission" date="2022-01" db="EMBL/GenBank/DDBJ databases">
        <authorList>
            <person name="King R."/>
        </authorList>
    </citation>
    <scope>NUCLEOTIDE SEQUENCE</scope>
</reference>
<dbReference type="AlphaFoldDB" id="A0A9N9S9K9"/>
<feature type="signal peptide" evidence="1">
    <location>
        <begin position="1"/>
        <end position="22"/>
    </location>
</feature>
<accession>A0A9N9S9K9</accession>
<protein>
    <submittedName>
        <fullName evidence="2">Uncharacterized protein</fullName>
    </submittedName>
</protein>
<name>A0A9N9S9K9_9DIPT</name>
<dbReference type="Proteomes" id="UP001153620">
    <property type="component" value="Chromosome 4"/>
</dbReference>
<organism evidence="2 3">
    <name type="scientific">Chironomus riparius</name>
    <dbReference type="NCBI Taxonomy" id="315576"/>
    <lineage>
        <taxon>Eukaryota</taxon>
        <taxon>Metazoa</taxon>
        <taxon>Ecdysozoa</taxon>
        <taxon>Arthropoda</taxon>
        <taxon>Hexapoda</taxon>
        <taxon>Insecta</taxon>
        <taxon>Pterygota</taxon>
        <taxon>Neoptera</taxon>
        <taxon>Endopterygota</taxon>
        <taxon>Diptera</taxon>
        <taxon>Nematocera</taxon>
        <taxon>Chironomoidea</taxon>
        <taxon>Chironomidae</taxon>
        <taxon>Chironominae</taxon>
        <taxon>Chironomus</taxon>
    </lineage>
</organism>
<sequence length="84" mass="9236">MEFNSKICYILLLVILSIFTTATNAGGDKCELLIINSSPNNISPLPVCELCLNGITRVPCVCPPNTSKFMSFELPQWYCCTTSV</sequence>
<proteinExistence type="predicted"/>
<evidence type="ECO:0000313" key="2">
    <source>
        <dbReference type="EMBL" id="CAG9811925.1"/>
    </source>
</evidence>
<evidence type="ECO:0000313" key="3">
    <source>
        <dbReference type="Proteomes" id="UP001153620"/>
    </source>
</evidence>
<reference evidence="2" key="2">
    <citation type="submission" date="2022-10" db="EMBL/GenBank/DDBJ databases">
        <authorList>
            <consortium name="ENA_rothamsted_submissions"/>
            <consortium name="culmorum"/>
            <person name="King R."/>
        </authorList>
    </citation>
    <scope>NUCLEOTIDE SEQUENCE</scope>
</reference>
<keyword evidence="1" id="KW-0732">Signal</keyword>
<evidence type="ECO:0000256" key="1">
    <source>
        <dbReference type="SAM" id="SignalP"/>
    </source>
</evidence>
<keyword evidence="3" id="KW-1185">Reference proteome</keyword>
<gene>
    <name evidence="2" type="ORF">CHIRRI_LOCUS14732</name>
</gene>
<feature type="chain" id="PRO_5040171552" evidence="1">
    <location>
        <begin position="23"/>
        <end position="84"/>
    </location>
</feature>